<sequence>MTRRHQVRMACQRCRGKERRCTNAGLECAFDHSRRESKDELRAEIERLRRIDERNEALLDALSSMEDADTYSTVARRLIDSTVTRDSIYNDLPGRLKAVGQLVPTAAAAIAPSSRRNSPATWDRFDSLLTWDHLPFCLLCKDQFLQDFASGEGRYCSPALVNSLLALSTLILDERQHPHQQQHQKEQQDCLAKSDADGGFPTPVVRTVRLYIQTLGILALYQISCGREAEARELAEAFKAEITKSCRLEPLEADKQDDRYMQVNGQASTGRSSVASSSSLPRYSTSSQGRYGDEESALKLVGHRQEELREKHPDTITSIANLAAVYHAQGRYNEAEFMRVKALDIRRETLGEKHPDTLSSMGDLAATSWNFGGRCLEKTSTYAQDHGGLAATYRAQGRYEEDEEVSFKLLELLREVFGEKHPDTIGCMEDLATMYYEQGCYDKDEEISLKVLELRQEVLGEQHPDTPLPAPPNSTWLDSDPGLPATAELPELLGCDKSAIPGAQCVTERSGHSMDTS</sequence>
<comment type="caution">
    <text evidence="1">The sequence shown here is derived from an EMBL/GenBank/DDBJ whole genome shotgun (WGS) entry which is preliminary data.</text>
</comment>
<evidence type="ECO:0000313" key="2">
    <source>
        <dbReference type="Proteomes" id="UP001638806"/>
    </source>
</evidence>
<dbReference type="EMBL" id="JBGNUJ010000012">
    <property type="protein sequence ID" value="KAL3952842.1"/>
    <property type="molecule type" value="Genomic_DNA"/>
</dbReference>
<reference evidence="1" key="1">
    <citation type="submission" date="2024-12" db="EMBL/GenBank/DDBJ databases">
        <title>Comparative genomics and development of molecular markers within Purpureocillium lilacinum and among Purpureocillium species.</title>
        <authorList>
            <person name="Yeh Z.-Y."/>
            <person name="Ni N.-T."/>
            <person name="Lo P.-H."/>
            <person name="Mushyakhwo K."/>
            <person name="Lin C.-F."/>
            <person name="Nai Y.-S."/>
        </authorList>
    </citation>
    <scope>NUCLEOTIDE SEQUENCE</scope>
    <source>
        <strain evidence="1">NCHU-NPUST-175</strain>
    </source>
</reference>
<protein>
    <submittedName>
        <fullName evidence="1">Uncharacterized protein</fullName>
    </submittedName>
</protein>
<accession>A0ACC4D9L6</accession>
<gene>
    <name evidence="1" type="ORF">ACCO45_012785</name>
</gene>
<keyword evidence="2" id="KW-1185">Reference proteome</keyword>
<dbReference type="Proteomes" id="UP001638806">
    <property type="component" value="Unassembled WGS sequence"/>
</dbReference>
<organism evidence="1 2">
    <name type="scientific">Purpureocillium lilacinum</name>
    <name type="common">Paecilomyces lilacinus</name>
    <dbReference type="NCBI Taxonomy" id="33203"/>
    <lineage>
        <taxon>Eukaryota</taxon>
        <taxon>Fungi</taxon>
        <taxon>Dikarya</taxon>
        <taxon>Ascomycota</taxon>
        <taxon>Pezizomycotina</taxon>
        <taxon>Sordariomycetes</taxon>
        <taxon>Hypocreomycetidae</taxon>
        <taxon>Hypocreales</taxon>
        <taxon>Ophiocordycipitaceae</taxon>
        <taxon>Purpureocillium</taxon>
    </lineage>
</organism>
<evidence type="ECO:0000313" key="1">
    <source>
        <dbReference type="EMBL" id="KAL3952842.1"/>
    </source>
</evidence>
<proteinExistence type="predicted"/>
<name>A0ACC4D9L6_PURLI</name>